<comment type="caution">
    <text evidence="1">The sequence shown here is derived from an EMBL/GenBank/DDBJ whole genome shotgun (WGS) entry which is preliminary data.</text>
</comment>
<organism evidence="1 2">
    <name type="scientific">Paracoccus thiocyanatus</name>
    <dbReference type="NCBI Taxonomy" id="34006"/>
    <lineage>
        <taxon>Bacteria</taxon>
        <taxon>Pseudomonadati</taxon>
        <taxon>Pseudomonadota</taxon>
        <taxon>Alphaproteobacteria</taxon>
        <taxon>Rhodobacterales</taxon>
        <taxon>Paracoccaceae</taxon>
        <taxon>Paracoccus</taxon>
    </lineage>
</organism>
<evidence type="ECO:0000313" key="1">
    <source>
        <dbReference type="EMBL" id="RDW11810.1"/>
    </source>
</evidence>
<reference evidence="1 2" key="1">
    <citation type="submission" date="2018-05" db="EMBL/GenBank/DDBJ databases">
        <title>Whole genome sequencing of Paracoccus thiocyanatus SST.</title>
        <authorList>
            <person name="Ghosh W."/>
            <person name="Rameez M.J."/>
            <person name="Roy C."/>
        </authorList>
    </citation>
    <scope>NUCLEOTIDE SEQUENCE [LARGE SCALE GENOMIC DNA]</scope>
    <source>
        <strain evidence="1 2">SST</strain>
    </source>
</reference>
<sequence>MTKPTAMPVRTGLQDRAFVITIDNPPVNVLGQAVRAALLDACDQAAKALGRGEADRVIVT</sequence>
<evidence type="ECO:0000313" key="2">
    <source>
        <dbReference type="Proteomes" id="UP000256679"/>
    </source>
</evidence>
<dbReference type="SUPFAM" id="SSF52096">
    <property type="entry name" value="ClpP/crotonase"/>
    <property type="match status" value="1"/>
</dbReference>
<feature type="non-terminal residue" evidence="1">
    <location>
        <position position="60"/>
    </location>
</feature>
<gene>
    <name evidence="1" type="ORF">DIE28_17295</name>
</gene>
<name>A0A3D8P6V1_9RHOB</name>
<proteinExistence type="predicted"/>
<accession>A0A3D8P6V1</accession>
<dbReference type="EMBL" id="QFCQ01000183">
    <property type="protein sequence ID" value="RDW11810.1"/>
    <property type="molecule type" value="Genomic_DNA"/>
</dbReference>
<evidence type="ECO:0008006" key="3">
    <source>
        <dbReference type="Google" id="ProtNLM"/>
    </source>
</evidence>
<keyword evidence="2" id="KW-1185">Reference proteome</keyword>
<dbReference type="AlphaFoldDB" id="A0A3D8P6V1"/>
<dbReference type="InterPro" id="IPR029045">
    <property type="entry name" value="ClpP/crotonase-like_dom_sf"/>
</dbReference>
<dbReference type="Proteomes" id="UP000256679">
    <property type="component" value="Unassembled WGS sequence"/>
</dbReference>
<dbReference type="RefSeq" id="WP_147296879.1">
    <property type="nucleotide sequence ID" value="NZ_QFCQ01000183.1"/>
</dbReference>
<protein>
    <recommendedName>
        <fullName evidence="3">Enoyl-CoA hydratase</fullName>
    </recommendedName>
</protein>